<evidence type="ECO:0000256" key="6">
    <source>
        <dbReference type="ARBA" id="ARBA00022989"/>
    </source>
</evidence>
<dbReference type="GO" id="GO:0016763">
    <property type="term" value="F:pentosyltransferase activity"/>
    <property type="evidence" value="ECO:0007669"/>
    <property type="project" value="TreeGrafter"/>
</dbReference>
<feature type="transmembrane region" description="Helical" evidence="8">
    <location>
        <begin position="323"/>
        <end position="342"/>
    </location>
</feature>
<feature type="domain" description="Glycosyltransferase RgtA/B/C/D-like" evidence="9">
    <location>
        <begin position="85"/>
        <end position="243"/>
    </location>
</feature>
<evidence type="ECO:0000313" key="11">
    <source>
        <dbReference type="EMBL" id="MQY26814.1"/>
    </source>
</evidence>
<dbReference type="RefSeq" id="WP_153341457.1">
    <property type="nucleotide sequence ID" value="NZ_WEGI01000005.1"/>
</dbReference>
<sequence>MTALALPRATGGIGWRFWRSPGGQPGWARPALLLVAAVAAVSYAWGITELVPHIYYAAAVRSMASSWHDFFFAAFDPDGLISIDKLPGAFWVQALSVRLFGPHVWALALPQVIEGVLTVLVLYRAVRRTAGPVAGLVAAVVVAATPVTVALDRGNISDTLLVLLLVLAADRTLAAIRFENPRNLWYAGLFVGLAFQAKMVQAWLIVPVLALAFLVARTGVRPVRRLAEIAGFGAVTLVVSLSWMTVVSLIPARRRPYVDGSGHDSLFEQVFVYNGAARADSGFSVGAANFALGPGGTSYRDRLVLGPDDRLGHVFTGAGGREIGWLIPPALLILTAVAVSVWKRRRGNGSTDRADFADRADLANRADFAAQPAAVMLWGGWLLVYLAVFLAAGTINPYYLAALTPPVAALICWGTVEFATRTESGWRAAVLLAAILTVLYGWWLLRPAPAAVRWATVAVALAACLVAVGLRGTTAAAALLIAVLAGPAVAAASVVADGYSGIDTPFEPAAQAHVTHDIVRDAMATGPKLVASARKTFPAAHDPAVAYTSILAAPFIFTTGAEIPPFGGFTGTAQALTTDDLARLVAHGDIGFALITPSADPRVRWIQQHCKHLPGDAGSVEAYMCGRP</sequence>
<name>A0A7K0DPR8_9NOCA</name>
<evidence type="ECO:0000256" key="3">
    <source>
        <dbReference type="ARBA" id="ARBA00022676"/>
    </source>
</evidence>
<dbReference type="PANTHER" id="PTHR33908">
    <property type="entry name" value="MANNOSYLTRANSFERASE YKCB-RELATED"/>
    <property type="match status" value="1"/>
</dbReference>
<feature type="transmembrane region" description="Helical" evidence="8">
    <location>
        <begin position="373"/>
        <end position="392"/>
    </location>
</feature>
<dbReference type="AlphaFoldDB" id="A0A7K0DPR8"/>
<comment type="subcellular location">
    <subcellularLocation>
        <location evidence="1">Cell membrane</location>
        <topology evidence="1">Multi-pass membrane protein</topology>
    </subcellularLocation>
</comment>
<evidence type="ECO:0008006" key="13">
    <source>
        <dbReference type="Google" id="ProtNLM"/>
    </source>
</evidence>
<feature type="transmembrane region" description="Helical" evidence="8">
    <location>
        <begin position="477"/>
        <end position="496"/>
    </location>
</feature>
<proteinExistence type="predicted"/>
<gene>
    <name evidence="11" type="ORF">NRB56_23870</name>
</gene>
<evidence type="ECO:0000256" key="5">
    <source>
        <dbReference type="ARBA" id="ARBA00022692"/>
    </source>
</evidence>
<keyword evidence="4" id="KW-0808">Transferase</keyword>
<comment type="caution">
    <text evidence="11">The sequence shown here is derived from an EMBL/GenBank/DDBJ whole genome shotgun (WGS) entry which is preliminary data.</text>
</comment>
<protein>
    <recommendedName>
        <fullName evidence="13">Glycosyltransferase RgtA/B/C/D-like domain-containing protein</fullName>
    </recommendedName>
</protein>
<dbReference type="InterPro" id="IPR038731">
    <property type="entry name" value="RgtA/B/C-like"/>
</dbReference>
<dbReference type="EMBL" id="WEGI01000005">
    <property type="protein sequence ID" value="MQY26814.1"/>
    <property type="molecule type" value="Genomic_DNA"/>
</dbReference>
<feature type="transmembrane region" description="Helical" evidence="8">
    <location>
        <begin position="226"/>
        <end position="250"/>
    </location>
</feature>
<dbReference type="Pfam" id="PF13231">
    <property type="entry name" value="PMT_2"/>
    <property type="match status" value="1"/>
</dbReference>
<keyword evidence="12" id="KW-1185">Reference proteome</keyword>
<keyword evidence="2" id="KW-1003">Cell membrane</keyword>
<evidence type="ECO:0000259" key="9">
    <source>
        <dbReference type="Pfam" id="PF13231"/>
    </source>
</evidence>
<keyword evidence="3" id="KW-0328">Glycosyltransferase</keyword>
<evidence type="ECO:0000313" key="12">
    <source>
        <dbReference type="Proteomes" id="UP000431401"/>
    </source>
</evidence>
<feature type="transmembrane region" description="Helical" evidence="8">
    <location>
        <begin position="398"/>
        <end position="416"/>
    </location>
</feature>
<evidence type="ECO:0000259" key="10">
    <source>
        <dbReference type="Pfam" id="PF24878"/>
    </source>
</evidence>
<dbReference type="GO" id="GO:0005886">
    <property type="term" value="C:plasma membrane"/>
    <property type="evidence" value="ECO:0007669"/>
    <property type="project" value="UniProtKB-SubCell"/>
</dbReference>
<dbReference type="InterPro" id="IPR050297">
    <property type="entry name" value="LipidA_mod_glycosyltrf_83"/>
</dbReference>
<accession>A0A7K0DPR8</accession>
<dbReference type="Proteomes" id="UP000431401">
    <property type="component" value="Unassembled WGS sequence"/>
</dbReference>
<feature type="transmembrane region" description="Helical" evidence="8">
    <location>
        <begin position="27"/>
        <end position="46"/>
    </location>
</feature>
<evidence type="ECO:0000256" key="4">
    <source>
        <dbReference type="ARBA" id="ARBA00022679"/>
    </source>
</evidence>
<dbReference type="PANTHER" id="PTHR33908:SF3">
    <property type="entry name" value="UNDECAPRENYL PHOSPHATE-ALPHA-4-AMINO-4-DEOXY-L-ARABINOSE ARABINOSYL TRANSFERASE"/>
    <property type="match status" value="1"/>
</dbReference>
<dbReference type="Pfam" id="PF24878">
    <property type="entry name" value="YkcB_C"/>
    <property type="match status" value="1"/>
</dbReference>
<feature type="transmembrane region" description="Helical" evidence="8">
    <location>
        <begin position="132"/>
        <end position="151"/>
    </location>
</feature>
<feature type="domain" description="Putative mannosyltransferase YkcA/B-like C-terminal" evidence="10">
    <location>
        <begin position="548"/>
        <end position="609"/>
    </location>
</feature>
<dbReference type="InterPro" id="IPR056785">
    <property type="entry name" value="YkcA/B-like_C"/>
</dbReference>
<feature type="transmembrane region" description="Helical" evidence="8">
    <location>
        <begin position="104"/>
        <end position="126"/>
    </location>
</feature>
<evidence type="ECO:0000256" key="1">
    <source>
        <dbReference type="ARBA" id="ARBA00004651"/>
    </source>
</evidence>
<dbReference type="GO" id="GO:0010041">
    <property type="term" value="P:response to iron(III) ion"/>
    <property type="evidence" value="ECO:0007669"/>
    <property type="project" value="TreeGrafter"/>
</dbReference>
<keyword evidence="5 8" id="KW-0812">Transmembrane</keyword>
<feature type="transmembrane region" description="Helical" evidence="8">
    <location>
        <begin position="451"/>
        <end position="470"/>
    </location>
</feature>
<organism evidence="11 12">
    <name type="scientific">Nocardia aurantia</name>
    <dbReference type="NCBI Taxonomy" id="2585199"/>
    <lineage>
        <taxon>Bacteria</taxon>
        <taxon>Bacillati</taxon>
        <taxon>Actinomycetota</taxon>
        <taxon>Actinomycetes</taxon>
        <taxon>Mycobacteriales</taxon>
        <taxon>Nocardiaceae</taxon>
        <taxon>Nocardia</taxon>
    </lineage>
</organism>
<evidence type="ECO:0000256" key="2">
    <source>
        <dbReference type="ARBA" id="ARBA00022475"/>
    </source>
</evidence>
<reference evidence="11 12" key="1">
    <citation type="submission" date="2019-10" db="EMBL/GenBank/DDBJ databases">
        <title>Nocardia macrotermitis sp. nov. and Nocardia aurantia sp. nov., isolated from the gut of fungus growing-termite Macrotermes natalensis.</title>
        <authorList>
            <person name="Benndorf R."/>
            <person name="Schwitalla J."/>
            <person name="Martin K."/>
            <person name="De Beer W."/>
            <person name="Kaster A.-K."/>
            <person name="Vollmers J."/>
            <person name="Poulsen M."/>
            <person name="Beemelmanns C."/>
        </authorList>
    </citation>
    <scope>NUCLEOTIDE SEQUENCE [LARGE SCALE GENOMIC DNA]</scope>
    <source>
        <strain evidence="11 12">RB56</strain>
    </source>
</reference>
<feature type="transmembrane region" description="Helical" evidence="8">
    <location>
        <begin position="428"/>
        <end position="445"/>
    </location>
</feature>
<keyword evidence="6 8" id="KW-1133">Transmembrane helix</keyword>
<feature type="transmembrane region" description="Helical" evidence="8">
    <location>
        <begin position="184"/>
        <end position="214"/>
    </location>
</feature>
<evidence type="ECO:0000256" key="8">
    <source>
        <dbReference type="SAM" id="Phobius"/>
    </source>
</evidence>
<dbReference type="GO" id="GO:0009103">
    <property type="term" value="P:lipopolysaccharide biosynthetic process"/>
    <property type="evidence" value="ECO:0007669"/>
    <property type="project" value="UniProtKB-ARBA"/>
</dbReference>
<evidence type="ECO:0000256" key="7">
    <source>
        <dbReference type="ARBA" id="ARBA00023136"/>
    </source>
</evidence>
<keyword evidence="7 8" id="KW-0472">Membrane</keyword>
<dbReference type="OrthoDB" id="5241882at2"/>